<dbReference type="InterPro" id="IPR011992">
    <property type="entry name" value="EF-hand-dom_pair"/>
</dbReference>
<dbReference type="eggNOG" id="COG5126">
    <property type="taxonomic scope" value="Bacteria"/>
</dbReference>
<dbReference type="Pfam" id="PF13499">
    <property type="entry name" value="EF-hand_7"/>
    <property type="match status" value="1"/>
</dbReference>
<dbReference type="PROSITE" id="PS50222">
    <property type="entry name" value="EF_HAND_2"/>
    <property type="match status" value="2"/>
</dbReference>
<feature type="domain" description="EF-hand" evidence="2">
    <location>
        <begin position="45"/>
        <end position="80"/>
    </location>
</feature>
<evidence type="ECO:0000313" key="4">
    <source>
        <dbReference type="Proteomes" id="UP000002257"/>
    </source>
</evidence>
<dbReference type="AlphaFoldDB" id="B8EP12"/>
<dbReference type="InterPro" id="IPR002048">
    <property type="entry name" value="EF_hand_dom"/>
</dbReference>
<name>B8EP12_METSB</name>
<proteinExistence type="predicted"/>
<feature type="domain" description="EF-hand" evidence="2">
    <location>
        <begin position="92"/>
        <end position="127"/>
    </location>
</feature>
<keyword evidence="4" id="KW-1185">Reference proteome</keyword>
<dbReference type="SMR" id="B8EP12"/>
<keyword evidence="1" id="KW-0732">Signal</keyword>
<feature type="chain" id="PRO_5002871537" evidence="1">
    <location>
        <begin position="26"/>
        <end position="130"/>
    </location>
</feature>
<dbReference type="Gene3D" id="1.10.238.10">
    <property type="entry name" value="EF-hand"/>
    <property type="match status" value="2"/>
</dbReference>
<dbReference type="PROSITE" id="PS00018">
    <property type="entry name" value="EF_HAND_1"/>
    <property type="match status" value="1"/>
</dbReference>
<organism evidence="3 4">
    <name type="scientific">Methylocella silvestris (strain DSM 15510 / CIP 108128 / LMG 27833 / NCIMB 13906 / BL2)</name>
    <dbReference type="NCBI Taxonomy" id="395965"/>
    <lineage>
        <taxon>Bacteria</taxon>
        <taxon>Pseudomonadati</taxon>
        <taxon>Pseudomonadota</taxon>
        <taxon>Alphaproteobacteria</taxon>
        <taxon>Hyphomicrobiales</taxon>
        <taxon>Beijerinckiaceae</taxon>
        <taxon>Methylocella</taxon>
    </lineage>
</organism>
<dbReference type="InterPro" id="IPR018247">
    <property type="entry name" value="EF_Hand_1_Ca_BS"/>
</dbReference>
<feature type="signal peptide" evidence="1">
    <location>
        <begin position="1"/>
        <end position="25"/>
    </location>
</feature>
<accession>B8EP12</accession>
<dbReference type="RefSeq" id="WP_012589320.1">
    <property type="nucleotide sequence ID" value="NC_011666.1"/>
</dbReference>
<sequence length="130" mass="13422">MSFKNTAAVSVLALCVGVFALPAFSATANLKVLDPDNDGTVSLAEAQAAGHKKFLSLDPDKDGTLDAKEAATAVHDFAAADPDKDGTVDAKEYAAEIEAAFKKADPDKDGTLDAAEFATPAGQKLLNLIQ</sequence>
<dbReference type="CDD" id="cd00051">
    <property type="entry name" value="EFh"/>
    <property type="match status" value="1"/>
</dbReference>
<protein>
    <submittedName>
        <fullName evidence="3">Calcium-binding EF-hand-containing protein</fullName>
    </submittedName>
</protein>
<dbReference type="STRING" id="395965.Msil_0271"/>
<evidence type="ECO:0000313" key="3">
    <source>
        <dbReference type="EMBL" id="ACK49250.1"/>
    </source>
</evidence>
<evidence type="ECO:0000256" key="1">
    <source>
        <dbReference type="SAM" id="SignalP"/>
    </source>
</evidence>
<gene>
    <name evidence="3" type="ordered locus">Msil_0271</name>
</gene>
<dbReference type="SUPFAM" id="SSF47473">
    <property type="entry name" value="EF-hand"/>
    <property type="match status" value="1"/>
</dbReference>
<dbReference type="Proteomes" id="UP000002257">
    <property type="component" value="Chromosome"/>
</dbReference>
<dbReference type="HOGENOM" id="CLU_091273_5_0_5"/>
<reference evidence="3 4" key="1">
    <citation type="journal article" date="2010" name="J. Bacteriol.">
        <title>Complete genome sequence of the aerobic facultative methanotroph Methylocella silvestris BL2.</title>
        <authorList>
            <person name="Chen Y."/>
            <person name="Crombie A."/>
            <person name="Rahman M.T."/>
            <person name="Dedysh S.N."/>
            <person name="Liesack W."/>
            <person name="Stott M.B."/>
            <person name="Alam M."/>
            <person name="Theisen A.R."/>
            <person name="Murrell J.C."/>
            <person name="Dunfield P.F."/>
        </authorList>
    </citation>
    <scope>NUCLEOTIDE SEQUENCE [LARGE SCALE GENOMIC DNA]</scope>
    <source>
        <strain evidence="4">DSM 15510 / CIP 108128 / LMG 27833 / NCIMB 13906 / BL2</strain>
    </source>
</reference>
<dbReference type="EMBL" id="CP001280">
    <property type="protein sequence ID" value="ACK49250.1"/>
    <property type="molecule type" value="Genomic_DNA"/>
</dbReference>
<dbReference type="KEGG" id="msl:Msil_0271"/>
<dbReference type="OrthoDB" id="8453759at2"/>
<dbReference type="GO" id="GO:0005509">
    <property type="term" value="F:calcium ion binding"/>
    <property type="evidence" value="ECO:0007669"/>
    <property type="project" value="InterPro"/>
</dbReference>
<dbReference type="SMART" id="SM00054">
    <property type="entry name" value="EFh"/>
    <property type="match status" value="3"/>
</dbReference>
<evidence type="ECO:0000259" key="2">
    <source>
        <dbReference type="PROSITE" id="PS50222"/>
    </source>
</evidence>